<name>A0A6M3LGL2_9ZZZZ</name>
<proteinExistence type="predicted"/>
<gene>
    <name evidence="2" type="ORF">MM415B04187_0006</name>
</gene>
<accession>A0A6M3LGL2</accession>
<feature type="transmembrane region" description="Helical" evidence="1">
    <location>
        <begin position="59"/>
        <end position="79"/>
    </location>
</feature>
<sequence>MTKYELIITEVAQDVKWLKRQIEANALATTGDFAKILNHLTVLNDRVNKNKTGVALNRYGLIGVFAVTSIIITILLHLMGVY</sequence>
<dbReference type="EMBL" id="MT143158">
    <property type="protein sequence ID" value="QJA93553.1"/>
    <property type="molecule type" value="Genomic_DNA"/>
</dbReference>
<organism evidence="2">
    <name type="scientific">viral metagenome</name>
    <dbReference type="NCBI Taxonomy" id="1070528"/>
    <lineage>
        <taxon>unclassified sequences</taxon>
        <taxon>metagenomes</taxon>
        <taxon>organismal metagenomes</taxon>
    </lineage>
</organism>
<keyword evidence="1" id="KW-0472">Membrane</keyword>
<reference evidence="2" key="1">
    <citation type="submission" date="2020-03" db="EMBL/GenBank/DDBJ databases">
        <title>The deep terrestrial virosphere.</title>
        <authorList>
            <person name="Holmfeldt K."/>
            <person name="Nilsson E."/>
            <person name="Simone D."/>
            <person name="Lopez-Fernandez M."/>
            <person name="Wu X."/>
            <person name="de Brujin I."/>
            <person name="Lundin D."/>
            <person name="Andersson A."/>
            <person name="Bertilsson S."/>
            <person name="Dopson M."/>
        </authorList>
    </citation>
    <scope>NUCLEOTIDE SEQUENCE</scope>
    <source>
        <strain evidence="2">MM415B04187</strain>
    </source>
</reference>
<dbReference type="AlphaFoldDB" id="A0A6M3LGL2"/>
<keyword evidence="1" id="KW-0812">Transmembrane</keyword>
<keyword evidence="1" id="KW-1133">Transmembrane helix</keyword>
<evidence type="ECO:0000256" key="1">
    <source>
        <dbReference type="SAM" id="Phobius"/>
    </source>
</evidence>
<protein>
    <submittedName>
        <fullName evidence="2">Uncharacterized protein</fullName>
    </submittedName>
</protein>
<evidence type="ECO:0000313" key="2">
    <source>
        <dbReference type="EMBL" id="QJA93553.1"/>
    </source>
</evidence>